<evidence type="ECO:0000313" key="3">
    <source>
        <dbReference type="Proteomes" id="UP000000226"/>
    </source>
</evidence>
<protein>
    <recommendedName>
        <fullName evidence="4">Secreted protein</fullName>
    </recommendedName>
</protein>
<evidence type="ECO:0008006" key="4">
    <source>
        <dbReference type="Google" id="ProtNLM"/>
    </source>
</evidence>
<evidence type="ECO:0000313" key="2">
    <source>
        <dbReference type="EMBL" id="ESW15821.1"/>
    </source>
</evidence>
<name>V7BH76_PHAVU</name>
<feature type="chain" id="PRO_5004754934" description="Secreted protein" evidence="1">
    <location>
        <begin position="17"/>
        <end position="99"/>
    </location>
</feature>
<keyword evidence="3" id="KW-1185">Reference proteome</keyword>
<dbReference type="Gramene" id="ESW15821">
    <property type="protein sequence ID" value="ESW15821"/>
    <property type="gene ID" value="PHAVU_007G105000g"/>
</dbReference>
<dbReference type="AlphaFoldDB" id="V7BH76"/>
<gene>
    <name evidence="2" type="ORF">PHAVU_007G105000g</name>
</gene>
<dbReference type="Proteomes" id="UP000000226">
    <property type="component" value="Chromosome 7"/>
</dbReference>
<keyword evidence="1" id="KW-0732">Signal</keyword>
<feature type="signal peptide" evidence="1">
    <location>
        <begin position="1"/>
        <end position="16"/>
    </location>
</feature>
<dbReference type="EMBL" id="CM002294">
    <property type="protein sequence ID" value="ESW15821.1"/>
    <property type="molecule type" value="Genomic_DNA"/>
</dbReference>
<sequence>MFVLSAFAIFSLGTLCFNGIGEDVRHQLRTLCSIAKNPFSCLLQVFKPCFLEDIINFLCIMNVLLHKSIISFLVQTRISLATDVVRTLLVHICCRNCRR</sequence>
<evidence type="ECO:0000256" key="1">
    <source>
        <dbReference type="SAM" id="SignalP"/>
    </source>
</evidence>
<organism evidence="2 3">
    <name type="scientific">Phaseolus vulgaris</name>
    <name type="common">Kidney bean</name>
    <name type="synonym">French bean</name>
    <dbReference type="NCBI Taxonomy" id="3885"/>
    <lineage>
        <taxon>Eukaryota</taxon>
        <taxon>Viridiplantae</taxon>
        <taxon>Streptophyta</taxon>
        <taxon>Embryophyta</taxon>
        <taxon>Tracheophyta</taxon>
        <taxon>Spermatophyta</taxon>
        <taxon>Magnoliopsida</taxon>
        <taxon>eudicotyledons</taxon>
        <taxon>Gunneridae</taxon>
        <taxon>Pentapetalae</taxon>
        <taxon>rosids</taxon>
        <taxon>fabids</taxon>
        <taxon>Fabales</taxon>
        <taxon>Fabaceae</taxon>
        <taxon>Papilionoideae</taxon>
        <taxon>50 kb inversion clade</taxon>
        <taxon>NPAAA clade</taxon>
        <taxon>indigoferoid/millettioid clade</taxon>
        <taxon>Phaseoleae</taxon>
        <taxon>Phaseolus</taxon>
    </lineage>
</organism>
<accession>V7BH76</accession>
<reference evidence="3" key="1">
    <citation type="journal article" date="2014" name="Nat. Genet.">
        <title>A reference genome for common bean and genome-wide analysis of dual domestications.</title>
        <authorList>
            <person name="Schmutz J."/>
            <person name="McClean P.E."/>
            <person name="Mamidi S."/>
            <person name="Wu G.A."/>
            <person name="Cannon S.B."/>
            <person name="Grimwood J."/>
            <person name="Jenkins J."/>
            <person name="Shu S."/>
            <person name="Song Q."/>
            <person name="Chavarro C."/>
            <person name="Torres-Torres M."/>
            <person name="Geffroy V."/>
            <person name="Moghaddam S.M."/>
            <person name="Gao D."/>
            <person name="Abernathy B."/>
            <person name="Barry K."/>
            <person name="Blair M."/>
            <person name="Brick M.A."/>
            <person name="Chovatia M."/>
            <person name="Gepts P."/>
            <person name="Goodstein D.M."/>
            <person name="Gonzales M."/>
            <person name="Hellsten U."/>
            <person name="Hyten D.L."/>
            <person name="Jia G."/>
            <person name="Kelly J.D."/>
            <person name="Kudrna D."/>
            <person name="Lee R."/>
            <person name="Richard M.M."/>
            <person name="Miklas P.N."/>
            <person name="Osorno J.M."/>
            <person name="Rodrigues J."/>
            <person name="Thareau V."/>
            <person name="Urrea C.A."/>
            <person name="Wang M."/>
            <person name="Yu Y."/>
            <person name="Zhang M."/>
            <person name="Wing R.A."/>
            <person name="Cregan P.B."/>
            <person name="Rokhsar D.S."/>
            <person name="Jackson S.A."/>
        </authorList>
    </citation>
    <scope>NUCLEOTIDE SEQUENCE [LARGE SCALE GENOMIC DNA]</scope>
    <source>
        <strain evidence="3">cv. G19833</strain>
    </source>
</reference>
<proteinExistence type="predicted"/>